<dbReference type="Pfam" id="PF01370">
    <property type="entry name" value="Epimerase"/>
    <property type="match status" value="1"/>
</dbReference>
<dbReference type="Proteomes" id="UP000681356">
    <property type="component" value="Unassembled WGS sequence"/>
</dbReference>
<evidence type="ECO:0000313" key="2">
    <source>
        <dbReference type="EMBL" id="MBS0123639.1"/>
    </source>
</evidence>
<evidence type="ECO:0000313" key="3">
    <source>
        <dbReference type="Proteomes" id="UP000681356"/>
    </source>
</evidence>
<sequence>MRILIPGASGRLGRMLRAVWRDGADGGPEIVPVFREAGQGDGPVWAPGDPVSALPRVDAVLALWGVTRGDAQALAMNVALAAEAVRLGRALGAARVLHCSSAAVYGAGPRPWSETDPTAPAGGYGHAKLEMERRVLATRVPGQVFMRIGSVAGAESLFGNMRPGGTVRLDRFDDGTAPRRSYIAPQALARAIVALCDPTAPDGPVNVAVPVPTGMDALARAAGCEVKWQPAPSQALRLVALDTALLSTVCPLSEAEADPAHLVAQARATGCWP</sequence>
<protein>
    <submittedName>
        <fullName evidence="2">Sugar nucleotide-binding protein</fullName>
    </submittedName>
</protein>
<dbReference type="InterPro" id="IPR001509">
    <property type="entry name" value="Epimerase_deHydtase"/>
</dbReference>
<dbReference type="EMBL" id="JAGTUU010000002">
    <property type="protein sequence ID" value="MBS0123639.1"/>
    <property type="molecule type" value="Genomic_DNA"/>
</dbReference>
<name>A0A8J7WED3_9RHOB</name>
<dbReference type="AlphaFoldDB" id="A0A8J7WED3"/>
<gene>
    <name evidence="2" type="ORF">KB874_05780</name>
</gene>
<feature type="domain" description="NAD-dependent epimerase/dehydratase" evidence="1">
    <location>
        <begin position="64"/>
        <end position="155"/>
    </location>
</feature>
<dbReference type="Gene3D" id="3.40.50.720">
    <property type="entry name" value="NAD(P)-binding Rossmann-like Domain"/>
    <property type="match status" value="1"/>
</dbReference>
<dbReference type="SUPFAM" id="SSF51735">
    <property type="entry name" value="NAD(P)-binding Rossmann-fold domains"/>
    <property type="match status" value="1"/>
</dbReference>
<proteinExistence type="predicted"/>
<reference evidence="2" key="1">
    <citation type="submission" date="2021-04" db="EMBL/GenBank/DDBJ databases">
        <authorList>
            <person name="Yoon J."/>
        </authorList>
    </citation>
    <scope>NUCLEOTIDE SEQUENCE</scope>
    <source>
        <strain evidence="2">KMU-90</strain>
    </source>
</reference>
<keyword evidence="3" id="KW-1185">Reference proteome</keyword>
<dbReference type="InterPro" id="IPR036291">
    <property type="entry name" value="NAD(P)-bd_dom_sf"/>
</dbReference>
<accession>A0A8J7WED3</accession>
<evidence type="ECO:0000259" key="1">
    <source>
        <dbReference type="Pfam" id="PF01370"/>
    </source>
</evidence>
<organism evidence="2 3">
    <name type="scientific">Thetidibacter halocola</name>
    <dbReference type="NCBI Taxonomy" id="2827239"/>
    <lineage>
        <taxon>Bacteria</taxon>
        <taxon>Pseudomonadati</taxon>
        <taxon>Pseudomonadota</taxon>
        <taxon>Alphaproteobacteria</taxon>
        <taxon>Rhodobacterales</taxon>
        <taxon>Roseobacteraceae</taxon>
        <taxon>Thetidibacter</taxon>
    </lineage>
</organism>
<comment type="caution">
    <text evidence="2">The sequence shown here is derived from an EMBL/GenBank/DDBJ whole genome shotgun (WGS) entry which is preliminary data.</text>
</comment>